<proteinExistence type="predicted"/>
<protein>
    <recommendedName>
        <fullName evidence="2">F-box domain-containing protein</fullName>
    </recommendedName>
</protein>
<dbReference type="PROSITE" id="PS50181">
    <property type="entry name" value="FBOX"/>
    <property type="match status" value="1"/>
</dbReference>
<evidence type="ECO:0000256" key="1">
    <source>
        <dbReference type="SAM" id="MobiDB-lite"/>
    </source>
</evidence>
<feature type="domain" description="F-box" evidence="2">
    <location>
        <begin position="21"/>
        <end position="71"/>
    </location>
</feature>
<dbReference type="AlphaFoldDB" id="A0A8H7MHF0"/>
<sequence length="217" mass="25114">MKSGTTMARTPAAEHNSSAITTRLPPLPTEIWLQILEHDDPKHMWLSVRNTSRTYRDCVERLFASKYLSKLSIALSLPRRDPATGKMRWRGDPIPGSQLKMTYSRLGEDGKHLRLESSAIVKDRSSERTLEELRDAGTLPKERLEEAPAYVSMSSHSFAGLTVDVPVQVDWNETRKIWVWDIEWPNLLSRFYDAKEKQANRWPSTPREVVKREQRTR</sequence>
<keyword evidence="4" id="KW-1185">Reference proteome</keyword>
<feature type="region of interest" description="Disordered" evidence="1">
    <location>
        <begin position="1"/>
        <end position="21"/>
    </location>
</feature>
<evidence type="ECO:0000313" key="4">
    <source>
        <dbReference type="Proteomes" id="UP000651452"/>
    </source>
</evidence>
<reference evidence="3" key="2">
    <citation type="submission" date="2020-09" db="EMBL/GenBank/DDBJ databases">
        <title>Reference genome assembly for Australian Ascochyta lentis isolate Al4.</title>
        <authorList>
            <person name="Lee R.C."/>
            <person name="Farfan-Caceres L.M."/>
            <person name="Debler J.W."/>
            <person name="Williams A.H."/>
            <person name="Henares B.M."/>
        </authorList>
    </citation>
    <scope>NUCLEOTIDE SEQUENCE</scope>
    <source>
        <strain evidence="3">Al4</strain>
    </source>
</reference>
<gene>
    <name evidence="3" type="ORF">EKO04_005651</name>
</gene>
<organism evidence="3 4">
    <name type="scientific">Ascochyta lentis</name>
    <dbReference type="NCBI Taxonomy" id="205686"/>
    <lineage>
        <taxon>Eukaryota</taxon>
        <taxon>Fungi</taxon>
        <taxon>Dikarya</taxon>
        <taxon>Ascomycota</taxon>
        <taxon>Pezizomycotina</taxon>
        <taxon>Dothideomycetes</taxon>
        <taxon>Pleosporomycetidae</taxon>
        <taxon>Pleosporales</taxon>
        <taxon>Pleosporineae</taxon>
        <taxon>Didymellaceae</taxon>
        <taxon>Ascochyta</taxon>
    </lineage>
</organism>
<reference evidence="3" key="1">
    <citation type="submission" date="2018-12" db="EMBL/GenBank/DDBJ databases">
        <authorList>
            <person name="Syme R.A."/>
            <person name="Farfan-Caceres L."/>
            <person name="Lichtenzveig J."/>
        </authorList>
    </citation>
    <scope>NUCLEOTIDE SEQUENCE</scope>
    <source>
        <strain evidence="3">Al4</strain>
    </source>
</reference>
<dbReference type="Proteomes" id="UP000651452">
    <property type="component" value="Unassembled WGS sequence"/>
</dbReference>
<name>A0A8H7MHF0_9PLEO</name>
<evidence type="ECO:0000259" key="2">
    <source>
        <dbReference type="PROSITE" id="PS50181"/>
    </source>
</evidence>
<dbReference type="EMBL" id="RZGK01000009">
    <property type="protein sequence ID" value="KAF9696459.1"/>
    <property type="molecule type" value="Genomic_DNA"/>
</dbReference>
<dbReference type="InterPro" id="IPR001810">
    <property type="entry name" value="F-box_dom"/>
</dbReference>
<dbReference type="OrthoDB" id="2997776at2759"/>
<comment type="caution">
    <text evidence="3">The sequence shown here is derived from an EMBL/GenBank/DDBJ whole genome shotgun (WGS) entry which is preliminary data.</text>
</comment>
<evidence type="ECO:0000313" key="3">
    <source>
        <dbReference type="EMBL" id="KAF9696459.1"/>
    </source>
</evidence>
<accession>A0A8H7MHF0</accession>